<evidence type="ECO:0000313" key="2">
    <source>
        <dbReference type="Proteomes" id="UP000011682"/>
    </source>
</evidence>
<gene>
    <name evidence="1" type="ORF">D187_003918</name>
</gene>
<dbReference type="Proteomes" id="UP000011682">
    <property type="component" value="Unassembled WGS sequence"/>
</dbReference>
<accession>S9P5G3</accession>
<proteinExistence type="predicted"/>
<evidence type="ECO:0000313" key="1">
    <source>
        <dbReference type="EMBL" id="EPX58446.1"/>
    </source>
</evidence>
<dbReference type="AlphaFoldDB" id="S9P5G3"/>
<keyword evidence="2" id="KW-1185">Reference proteome</keyword>
<dbReference type="EMBL" id="ANAH02000024">
    <property type="protein sequence ID" value="EPX58446.1"/>
    <property type="molecule type" value="Genomic_DNA"/>
</dbReference>
<comment type="caution">
    <text evidence="1">The sequence shown here is derived from an EMBL/GenBank/DDBJ whole genome shotgun (WGS) entry which is preliminary data.</text>
</comment>
<sequence>MCPGSLEVGIQACRPGDIERGQLKGLFPVFFSHVLPPV</sequence>
<protein>
    <submittedName>
        <fullName evidence="1">Uncharacterized protein</fullName>
    </submittedName>
</protein>
<organism evidence="1 2">
    <name type="scientific">Cystobacter fuscus (strain ATCC 25194 / DSM 2262 / NBRC 100088 / M29)</name>
    <dbReference type="NCBI Taxonomy" id="1242864"/>
    <lineage>
        <taxon>Bacteria</taxon>
        <taxon>Pseudomonadati</taxon>
        <taxon>Myxococcota</taxon>
        <taxon>Myxococcia</taxon>
        <taxon>Myxococcales</taxon>
        <taxon>Cystobacterineae</taxon>
        <taxon>Archangiaceae</taxon>
        <taxon>Cystobacter</taxon>
    </lineage>
</organism>
<name>S9P5G3_CYSF2</name>
<reference evidence="1" key="1">
    <citation type="submission" date="2013-05" db="EMBL/GenBank/DDBJ databases">
        <title>Genome assembly of Cystobacter fuscus DSM 2262.</title>
        <authorList>
            <person name="Sharma G."/>
            <person name="Khatri I."/>
            <person name="Kaur C."/>
            <person name="Mayilraj S."/>
            <person name="Subramanian S."/>
        </authorList>
    </citation>
    <scope>NUCLEOTIDE SEQUENCE [LARGE SCALE GENOMIC DNA]</scope>
    <source>
        <strain evidence="1">DSM 2262</strain>
    </source>
</reference>